<sequence length="176" mass="19115">MLRVWIVRVGGGGGGGGGVGIVESGDGGAVVVGWGGRMAPMMERRPKDEDASLRKWNEESHKMVEERVAKKNTRRRPIMKFIDGVRGNQGVAEASKGAKMSVSGSFMVKEVCGSLMTFNLRGKDVEQISCHLKCVVLECGGNRRLCKEGPNDIIDRANFSFSFAILRRSVGARESK</sequence>
<comment type="caution">
    <text evidence="1">The sequence shown here is derived from an EMBL/GenBank/DDBJ whole genome shotgun (WGS) entry which is preliminary data.</text>
</comment>
<dbReference type="EMBL" id="SZYD01000013">
    <property type="protein sequence ID" value="KAD4385469.1"/>
    <property type="molecule type" value="Genomic_DNA"/>
</dbReference>
<keyword evidence="2" id="KW-1185">Reference proteome</keyword>
<reference evidence="1 2" key="1">
    <citation type="submission" date="2019-05" db="EMBL/GenBank/DDBJ databases">
        <title>Mikania micrantha, genome provides insights into the molecular mechanism of rapid growth.</title>
        <authorList>
            <person name="Liu B."/>
        </authorList>
    </citation>
    <scope>NUCLEOTIDE SEQUENCE [LARGE SCALE GENOMIC DNA]</scope>
    <source>
        <strain evidence="1">NLD-2019</strain>
        <tissue evidence="1">Leaf</tissue>
    </source>
</reference>
<organism evidence="1 2">
    <name type="scientific">Mikania micrantha</name>
    <name type="common">bitter vine</name>
    <dbReference type="NCBI Taxonomy" id="192012"/>
    <lineage>
        <taxon>Eukaryota</taxon>
        <taxon>Viridiplantae</taxon>
        <taxon>Streptophyta</taxon>
        <taxon>Embryophyta</taxon>
        <taxon>Tracheophyta</taxon>
        <taxon>Spermatophyta</taxon>
        <taxon>Magnoliopsida</taxon>
        <taxon>eudicotyledons</taxon>
        <taxon>Gunneridae</taxon>
        <taxon>Pentapetalae</taxon>
        <taxon>asterids</taxon>
        <taxon>campanulids</taxon>
        <taxon>Asterales</taxon>
        <taxon>Asteraceae</taxon>
        <taxon>Asteroideae</taxon>
        <taxon>Heliantheae alliance</taxon>
        <taxon>Eupatorieae</taxon>
        <taxon>Mikania</taxon>
    </lineage>
</organism>
<dbReference type="Proteomes" id="UP000326396">
    <property type="component" value="Linkage Group LG3"/>
</dbReference>
<proteinExistence type="predicted"/>
<gene>
    <name evidence="1" type="ORF">E3N88_25637</name>
</gene>
<evidence type="ECO:0000313" key="1">
    <source>
        <dbReference type="EMBL" id="KAD4385469.1"/>
    </source>
</evidence>
<accession>A0A5N6N5B8</accession>
<protein>
    <submittedName>
        <fullName evidence="1">Uncharacterized protein</fullName>
    </submittedName>
</protein>
<name>A0A5N6N5B8_9ASTR</name>
<dbReference type="AlphaFoldDB" id="A0A5N6N5B8"/>
<evidence type="ECO:0000313" key="2">
    <source>
        <dbReference type="Proteomes" id="UP000326396"/>
    </source>
</evidence>